<dbReference type="Proteomes" id="UP000184322">
    <property type="component" value="Chromosome"/>
</dbReference>
<dbReference type="AlphaFoldDB" id="A0A1L4FRD9"/>
<dbReference type="EMBL" id="CP017813">
    <property type="protein sequence ID" value="APJ38177.1"/>
    <property type="molecule type" value="Genomic_DNA"/>
</dbReference>
<name>A0A1L4FRD9_9BACT</name>
<dbReference type="RefSeq" id="WP_073372182.1">
    <property type="nucleotide sequence ID" value="NZ_CP017813.1"/>
</dbReference>
<evidence type="ECO:0000313" key="1">
    <source>
        <dbReference type="EMBL" id="APJ38177.1"/>
    </source>
</evidence>
<keyword evidence="2" id="KW-1185">Reference proteome</keyword>
<organism evidence="1 2">
    <name type="scientific">Mycoplasmopsis pullorum</name>
    <dbReference type="NCBI Taxonomy" id="48003"/>
    <lineage>
        <taxon>Bacteria</taxon>
        <taxon>Bacillati</taxon>
        <taxon>Mycoplasmatota</taxon>
        <taxon>Mycoplasmoidales</taxon>
        <taxon>Metamycoplasmataceae</taxon>
        <taxon>Mycoplasmopsis</taxon>
    </lineage>
</organism>
<accession>A0A1L4FRD9</accession>
<gene>
    <name evidence="1" type="ORF">BLA55_00530</name>
</gene>
<dbReference type="STRING" id="48003.BLA55_00530"/>
<sequence>MKKNQESAALDKKQYNFELLCSLSFQNNPKLAHNIKRFKKIMNQDDFEFLNKYDNLHFEEVKIELDYSEELMLKNIEIQYDIDFLESEIYTIFQNNSNKSFFEKYNFSDKNAQDLIEFEKNFKENKNEKVDLTKTTRIILNKIKI</sequence>
<evidence type="ECO:0000313" key="2">
    <source>
        <dbReference type="Proteomes" id="UP000184322"/>
    </source>
</evidence>
<proteinExistence type="predicted"/>
<dbReference type="KEGG" id="mpul:BLA55_00530"/>
<protein>
    <submittedName>
        <fullName evidence="1">Uncharacterized protein</fullName>
    </submittedName>
</protein>
<reference evidence="2" key="1">
    <citation type="submission" date="2016-10" db="EMBL/GenBank/DDBJ databases">
        <authorList>
            <person name="Beylefeld A."/>
            <person name="Abolnik C."/>
        </authorList>
    </citation>
    <scope>NUCLEOTIDE SEQUENCE [LARGE SCALE GENOMIC DNA]</scope>
    <source>
        <strain evidence="2">B359_6</strain>
    </source>
</reference>